<protein>
    <recommendedName>
        <fullName evidence="3">SseB protein N-terminal domain-containing protein</fullName>
    </recommendedName>
</protein>
<proteinExistence type="predicted"/>
<keyword evidence="2" id="KW-1185">Reference proteome</keyword>
<reference evidence="1 2" key="1">
    <citation type="journal article" date="2021" name="Mar. Drugs">
        <title>Genome Reduction and Secondary Metabolism of the Marine Sponge-Associated Cyanobacterium Leptothoe.</title>
        <authorList>
            <person name="Konstantinou D."/>
            <person name="Popin R.V."/>
            <person name="Fewer D.P."/>
            <person name="Sivonen K."/>
            <person name="Gkelis S."/>
        </authorList>
    </citation>
    <scope>NUCLEOTIDE SEQUENCE [LARGE SCALE GENOMIC DNA]</scope>
    <source>
        <strain evidence="1 2">TAU-MAC 1615</strain>
    </source>
</reference>
<evidence type="ECO:0000313" key="1">
    <source>
        <dbReference type="EMBL" id="MBT9311312.1"/>
    </source>
</evidence>
<dbReference type="Proteomes" id="UP001196661">
    <property type="component" value="Unassembled WGS sequence"/>
</dbReference>
<comment type="caution">
    <text evidence="1">The sequence shown here is derived from an EMBL/GenBank/DDBJ whole genome shotgun (WGS) entry which is preliminary data.</text>
</comment>
<accession>A0ABS5Y0F0</accession>
<dbReference type="RefSeq" id="WP_215617205.1">
    <property type="nucleotide sequence ID" value="NZ_JADOER010000004.1"/>
</dbReference>
<dbReference type="EMBL" id="JADOER010000004">
    <property type="protein sequence ID" value="MBT9311312.1"/>
    <property type="molecule type" value="Genomic_DNA"/>
</dbReference>
<evidence type="ECO:0008006" key="3">
    <source>
        <dbReference type="Google" id="ProtNLM"/>
    </source>
</evidence>
<gene>
    <name evidence="1" type="ORF">IXB28_03765</name>
</gene>
<name>A0ABS5Y0F0_9CYAN</name>
<sequence length="154" mass="17038">MDIEKQIEILIEEAPDQTTGEAISLVAPLLKEIAGQLPAQIYYVVQSLGQGWVMTTLRGRQDPKSTKTVIYAYPSLEAASMGVADNPQMMALPHPSTHLLFQLLSMKQVDSLIFMQTKGKGQGIEVPRTMLEQVMRSQLKQLKEDGETPPTEIA</sequence>
<organism evidence="1 2">
    <name type="scientific">Leptothoe kymatousa TAU-MAC 1615</name>
    <dbReference type="NCBI Taxonomy" id="2364775"/>
    <lineage>
        <taxon>Bacteria</taxon>
        <taxon>Bacillati</taxon>
        <taxon>Cyanobacteriota</taxon>
        <taxon>Cyanophyceae</taxon>
        <taxon>Nodosilineales</taxon>
        <taxon>Cymatolegaceae</taxon>
        <taxon>Leptothoe</taxon>
        <taxon>Leptothoe kymatousa</taxon>
    </lineage>
</organism>
<evidence type="ECO:0000313" key="2">
    <source>
        <dbReference type="Proteomes" id="UP001196661"/>
    </source>
</evidence>